<name>A0A7X3HDA7_9GAMM</name>
<proteinExistence type="predicted"/>
<evidence type="ECO:0000256" key="1">
    <source>
        <dbReference type="ARBA" id="ARBA00022443"/>
    </source>
</evidence>
<dbReference type="PROSITE" id="PS50002">
    <property type="entry name" value="SH3"/>
    <property type="match status" value="1"/>
</dbReference>
<evidence type="ECO:0000313" key="3">
    <source>
        <dbReference type="EMBL" id="MWK59863.1"/>
    </source>
</evidence>
<accession>A0A7X3HDA7</accession>
<evidence type="ECO:0000313" key="4">
    <source>
        <dbReference type="Proteomes" id="UP000461288"/>
    </source>
</evidence>
<dbReference type="Gene3D" id="2.30.30.40">
    <property type="entry name" value="SH3 Domains"/>
    <property type="match status" value="1"/>
</dbReference>
<dbReference type="RefSeq" id="WP_160483142.1">
    <property type="nucleotide sequence ID" value="NZ_WTFN01000125.1"/>
</dbReference>
<organism evidence="3 4">
    <name type="scientific">Metapseudomonas otitidis</name>
    <dbReference type="NCBI Taxonomy" id="319939"/>
    <lineage>
        <taxon>Bacteria</taxon>
        <taxon>Pseudomonadati</taxon>
        <taxon>Pseudomonadota</taxon>
        <taxon>Gammaproteobacteria</taxon>
        <taxon>Pseudomonadales</taxon>
        <taxon>Pseudomonadaceae</taxon>
        <taxon>Metapseudomonas</taxon>
    </lineage>
</organism>
<dbReference type="InterPro" id="IPR036028">
    <property type="entry name" value="SH3-like_dom_sf"/>
</dbReference>
<comment type="caution">
    <text evidence="3">The sequence shown here is derived from an EMBL/GenBank/DDBJ whole genome shotgun (WGS) entry which is preliminary data.</text>
</comment>
<sequence>MTRFIARTNHRSEFPEPLAFTAGEPLVIGECYDGQEGWEHWYFCTLPGTPSQPGGWVPAQVIEWGDRVDNIQHGRAREDYTARELDVECGDLLRGGRQLNGWVWCEHLSSQRTGWVPLSVLEVLAS</sequence>
<dbReference type="SUPFAM" id="SSF50044">
    <property type="entry name" value="SH3-domain"/>
    <property type="match status" value="2"/>
</dbReference>
<reference evidence="3 4" key="1">
    <citation type="submission" date="2019-12" db="EMBL/GenBank/DDBJ databases">
        <title>Draft genome sequence of Pseudomonas otitidis recovered from a chicken carcass.</title>
        <authorList>
            <person name="Vieira T.R."/>
            <person name="Oliviera E.F.C."/>
            <person name="Silva N.M.V."/>
            <person name="Sambrano G.E."/>
            <person name="Cibulski S.P."/>
            <person name="Cardoso M.R.I."/>
        </authorList>
    </citation>
    <scope>NUCLEOTIDE SEQUENCE [LARGE SCALE GENOMIC DNA]</scope>
    <source>
        <strain evidence="3 4">25_K</strain>
    </source>
</reference>
<dbReference type="Proteomes" id="UP000461288">
    <property type="component" value="Unassembled WGS sequence"/>
</dbReference>
<keyword evidence="1" id="KW-0728">SH3 domain</keyword>
<dbReference type="InterPro" id="IPR014593">
    <property type="entry name" value="UCP034961_SH3_2"/>
</dbReference>
<dbReference type="EMBL" id="WTFN01000125">
    <property type="protein sequence ID" value="MWK59863.1"/>
    <property type="molecule type" value="Genomic_DNA"/>
</dbReference>
<feature type="domain" description="SH3" evidence="2">
    <location>
        <begin position="69"/>
        <end position="126"/>
    </location>
</feature>
<gene>
    <name evidence="3" type="ORF">GO594_28095</name>
</gene>
<dbReference type="AlphaFoldDB" id="A0A7X3HDA7"/>
<protein>
    <submittedName>
        <fullName evidence="3">Ligand-binding protein SH3</fullName>
    </submittedName>
</protein>
<dbReference type="PIRSF" id="PIRSF034961">
    <property type="entry name" value="UCP034961_SH3_2"/>
    <property type="match status" value="1"/>
</dbReference>
<evidence type="ECO:0000259" key="2">
    <source>
        <dbReference type="PROSITE" id="PS50002"/>
    </source>
</evidence>
<dbReference type="InterPro" id="IPR001452">
    <property type="entry name" value="SH3_domain"/>
</dbReference>